<dbReference type="PANTHER" id="PTHR18895:SF74">
    <property type="entry name" value="MTRF1L RELEASE FACTOR GLUTAMINE METHYLTRANSFERASE"/>
    <property type="match status" value="1"/>
</dbReference>
<sequence>MPRLIPQSVYRLAAKHSPLLPYFIPACHNLAAAKQELHWVKQELPETQWLDAARLRKQHYPLQYILGTQPFGELDIRCKPGVLIPRWETEEWVLQLARVLSPIVESKQNYGILDLCTGTGCIPLLLQHELGSTIKQSKPQNVRTIGVDISPLAVELARKNSQTTVLPTQFVQGDVFEPQTVMASMHEMDFRPDFITANPPYIPRKQFEASRFEKSVKQHEPELALVGDSEFYRTLVEKWINPMRVQGFVFELGEVHQCEYTRDLLGNDWDCGILYDSNSQVRCVVGWVKGGEYETLRGLCQKVY</sequence>
<dbReference type="GO" id="GO:0006451">
    <property type="term" value="P:translational readthrough"/>
    <property type="evidence" value="ECO:0007669"/>
    <property type="project" value="EnsemblFungi"/>
</dbReference>
<dbReference type="PANTHER" id="PTHR18895">
    <property type="entry name" value="HEMK METHYLTRANSFERASE"/>
    <property type="match status" value="1"/>
</dbReference>
<keyword evidence="3" id="KW-0949">S-adenosyl-L-methionine</keyword>
<dbReference type="GO" id="GO:0008276">
    <property type="term" value="F:protein methyltransferase activity"/>
    <property type="evidence" value="ECO:0007669"/>
    <property type="project" value="InterPro"/>
</dbReference>
<dbReference type="GO" id="GO:0032259">
    <property type="term" value="P:methylation"/>
    <property type="evidence" value="ECO:0007669"/>
    <property type="project" value="UniProtKB-KW"/>
</dbReference>
<evidence type="ECO:0000256" key="3">
    <source>
        <dbReference type="ARBA" id="ARBA00022691"/>
    </source>
</evidence>
<organism evidence="5 6">
    <name type="scientific">Babjeviella inositovora NRRL Y-12698</name>
    <dbReference type="NCBI Taxonomy" id="984486"/>
    <lineage>
        <taxon>Eukaryota</taxon>
        <taxon>Fungi</taxon>
        <taxon>Dikarya</taxon>
        <taxon>Ascomycota</taxon>
        <taxon>Saccharomycotina</taxon>
        <taxon>Pichiomycetes</taxon>
        <taxon>Serinales incertae sedis</taxon>
        <taxon>Babjeviella</taxon>
    </lineage>
</organism>
<dbReference type="GeneID" id="30149477"/>
<dbReference type="RefSeq" id="XP_018987462.1">
    <property type="nucleotide sequence ID" value="XM_019131624.1"/>
</dbReference>
<dbReference type="EMBL" id="KV454427">
    <property type="protein sequence ID" value="ODQ82134.1"/>
    <property type="molecule type" value="Genomic_DNA"/>
</dbReference>
<dbReference type="GO" id="GO:0003677">
    <property type="term" value="F:DNA binding"/>
    <property type="evidence" value="ECO:0007669"/>
    <property type="project" value="InterPro"/>
</dbReference>
<reference evidence="6" key="1">
    <citation type="submission" date="2016-05" db="EMBL/GenBank/DDBJ databases">
        <title>Comparative genomics of biotechnologically important yeasts.</title>
        <authorList>
            <consortium name="DOE Joint Genome Institute"/>
            <person name="Riley R."/>
            <person name="Haridas S."/>
            <person name="Wolfe K.H."/>
            <person name="Lopes M.R."/>
            <person name="Hittinger C.T."/>
            <person name="Goker M."/>
            <person name="Salamov A."/>
            <person name="Wisecaver J."/>
            <person name="Long T.M."/>
            <person name="Aerts A.L."/>
            <person name="Barry K."/>
            <person name="Choi C."/>
            <person name="Clum A."/>
            <person name="Coughlan A.Y."/>
            <person name="Deshpande S."/>
            <person name="Douglass A.P."/>
            <person name="Hanson S.J."/>
            <person name="Klenk H.-P."/>
            <person name="Labutti K."/>
            <person name="Lapidus A."/>
            <person name="Lindquist E."/>
            <person name="Lipzen A."/>
            <person name="Meier-Kolthoff J.P."/>
            <person name="Ohm R.A."/>
            <person name="Otillar R.P."/>
            <person name="Pangilinan J."/>
            <person name="Peng Y."/>
            <person name="Rokas A."/>
            <person name="Rosa C.A."/>
            <person name="Scheuner C."/>
            <person name="Sibirny A.A."/>
            <person name="Slot J.C."/>
            <person name="Stielow J.B."/>
            <person name="Sun H."/>
            <person name="Kurtzman C.P."/>
            <person name="Blackwell M."/>
            <person name="Grigoriev I.V."/>
            <person name="Jeffries T.W."/>
        </authorList>
    </citation>
    <scope>NUCLEOTIDE SEQUENCE [LARGE SCALE GENOMIC DNA]</scope>
    <source>
        <strain evidence="6">NRRL Y-12698</strain>
    </source>
</reference>
<proteinExistence type="predicted"/>
<dbReference type="Gene3D" id="3.40.50.150">
    <property type="entry name" value="Vaccinia Virus protein VP39"/>
    <property type="match status" value="1"/>
</dbReference>
<evidence type="ECO:0000256" key="1">
    <source>
        <dbReference type="ARBA" id="ARBA00022603"/>
    </source>
</evidence>
<evidence type="ECO:0000256" key="2">
    <source>
        <dbReference type="ARBA" id="ARBA00022679"/>
    </source>
</evidence>
<dbReference type="Pfam" id="PF13847">
    <property type="entry name" value="Methyltransf_31"/>
    <property type="match status" value="1"/>
</dbReference>
<dbReference type="InterPro" id="IPR025714">
    <property type="entry name" value="Methyltranfer_dom"/>
</dbReference>
<dbReference type="GO" id="GO:0005739">
    <property type="term" value="C:mitochondrion"/>
    <property type="evidence" value="ECO:0007669"/>
    <property type="project" value="TreeGrafter"/>
</dbReference>
<evidence type="ECO:0000259" key="4">
    <source>
        <dbReference type="Pfam" id="PF13847"/>
    </source>
</evidence>
<evidence type="ECO:0000313" key="6">
    <source>
        <dbReference type="Proteomes" id="UP000094336"/>
    </source>
</evidence>
<dbReference type="AlphaFoldDB" id="A0A1E3QX92"/>
<keyword evidence="2" id="KW-0808">Transferase</keyword>
<feature type="domain" description="Methyltransferase" evidence="4">
    <location>
        <begin position="107"/>
        <end position="179"/>
    </location>
</feature>
<dbReference type="SUPFAM" id="SSF53335">
    <property type="entry name" value="S-adenosyl-L-methionine-dependent methyltransferases"/>
    <property type="match status" value="1"/>
</dbReference>
<dbReference type="InterPro" id="IPR029063">
    <property type="entry name" value="SAM-dependent_MTases_sf"/>
</dbReference>
<dbReference type="Proteomes" id="UP000094336">
    <property type="component" value="Unassembled WGS sequence"/>
</dbReference>
<dbReference type="InterPro" id="IPR004556">
    <property type="entry name" value="HemK-like"/>
</dbReference>
<dbReference type="GO" id="GO:0008757">
    <property type="term" value="F:S-adenosylmethionine-dependent methyltransferase activity"/>
    <property type="evidence" value="ECO:0007669"/>
    <property type="project" value="EnsemblFungi"/>
</dbReference>
<name>A0A1E3QX92_9ASCO</name>
<keyword evidence="6" id="KW-1185">Reference proteome</keyword>
<accession>A0A1E3QX92</accession>
<dbReference type="CDD" id="cd02440">
    <property type="entry name" value="AdoMet_MTases"/>
    <property type="match status" value="1"/>
</dbReference>
<keyword evidence="1" id="KW-0489">Methyltransferase</keyword>
<dbReference type="STRING" id="984486.A0A1E3QX92"/>
<protein>
    <recommendedName>
        <fullName evidence="4">Methyltransferase domain-containing protein</fullName>
    </recommendedName>
</protein>
<gene>
    <name evidence="5" type="ORF">BABINDRAFT_33228</name>
</gene>
<dbReference type="InterPro" id="IPR050320">
    <property type="entry name" value="N5-glutamine_MTase"/>
</dbReference>
<dbReference type="GO" id="GO:0008170">
    <property type="term" value="F:N-methyltransferase activity"/>
    <property type="evidence" value="ECO:0007669"/>
    <property type="project" value="InterPro"/>
</dbReference>
<dbReference type="OrthoDB" id="269872at2759"/>
<dbReference type="NCBIfam" id="TIGR00536">
    <property type="entry name" value="hemK_fam"/>
    <property type="match status" value="1"/>
</dbReference>
<evidence type="ECO:0000313" key="5">
    <source>
        <dbReference type="EMBL" id="ODQ82134.1"/>
    </source>
</evidence>